<dbReference type="InterPro" id="IPR006915">
    <property type="entry name" value="DUF637_hemagglutn_put"/>
</dbReference>
<proteinExistence type="predicted"/>
<organism evidence="4 5">
    <name type="scientific">Pseudoalteromonas rubra</name>
    <dbReference type="NCBI Taxonomy" id="43658"/>
    <lineage>
        <taxon>Bacteria</taxon>
        <taxon>Pseudomonadati</taxon>
        <taxon>Pseudomonadota</taxon>
        <taxon>Gammaproteobacteria</taxon>
        <taxon>Alteromonadales</taxon>
        <taxon>Pseudoalteromonadaceae</taxon>
        <taxon>Pseudoalteromonas</taxon>
    </lineage>
</organism>
<feature type="transmembrane region" description="Helical" evidence="2">
    <location>
        <begin position="20"/>
        <end position="39"/>
    </location>
</feature>
<name>A0A8T0CE83_9GAMM</name>
<dbReference type="Proteomes" id="UP000016480">
    <property type="component" value="Unassembled WGS sequence"/>
</dbReference>
<dbReference type="RefSeq" id="WP_010382891.1">
    <property type="nucleotide sequence ID" value="NZ_AHCD03000020.1"/>
</dbReference>
<evidence type="ECO:0000256" key="2">
    <source>
        <dbReference type="SAM" id="Phobius"/>
    </source>
</evidence>
<dbReference type="GeneID" id="61356153"/>
<reference evidence="4 5" key="1">
    <citation type="journal article" date="2012" name="J. Bacteriol.">
        <title>Genome sequence of the cycloprodigiosin-producing bacterial strain Pseudoalteromonas rubra ATCC 29570(T).</title>
        <authorList>
            <person name="Xie B.B."/>
            <person name="Shu Y.L."/>
            <person name="Qin Q.L."/>
            <person name="Rong J.C."/>
            <person name="Zhang X.Y."/>
            <person name="Chen X.L."/>
            <person name="Zhou B.C."/>
            <person name="Zhang Y.Z."/>
        </authorList>
    </citation>
    <scope>NUCLEOTIDE SEQUENCE [LARGE SCALE GENOMIC DNA]</scope>
    <source>
        <strain evidence="4 5">DSM 6842</strain>
    </source>
</reference>
<dbReference type="GO" id="GO:0003824">
    <property type="term" value="F:catalytic activity"/>
    <property type="evidence" value="ECO:0007669"/>
    <property type="project" value="UniProtKB-ARBA"/>
</dbReference>
<dbReference type="Pfam" id="PF04830">
    <property type="entry name" value="DUF637"/>
    <property type="match status" value="1"/>
</dbReference>
<keyword evidence="2" id="KW-0812">Transmembrane</keyword>
<dbReference type="EMBL" id="AHCD03000020">
    <property type="protein sequence ID" value="KAF7789023.1"/>
    <property type="molecule type" value="Genomic_DNA"/>
</dbReference>
<comment type="caution">
    <text evidence="4">The sequence shown here is derived from an EMBL/GenBank/DDBJ whole genome shotgun (WGS) entry which is preliminary data.</text>
</comment>
<dbReference type="InterPro" id="IPR025157">
    <property type="entry name" value="Hemagglutinin_rpt"/>
</dbReference>
<evidence type="ECO:0000313" key="5">
    <source>
        <dbReference type="Proteomes" id="UP000016480"/>
    </source>
</evidence>
<feature type="region of interest" description="Disordered" evidence="1">
    <location>
        <begin position="1038"/>
        <end position="1081"/>
    </location>
</feature>
<accession>A0A8T0CE83</accession>
<evidence type="ECO:0000259" key="3">
    <source>
        <dbReference type="Pfam" id="PF04830"/>
    </source>
</evidence>
<protein>
    <submittedName>
        <fullName evidence="4">Filamentous hemagglutinin</fullName>
    </submittedName>
</protein>
<feature type="domain" description="DUF637" evidence="3">
    <location>
        <begin position="661"/>
        <end position="837"/>
    </location>
</feature>
<keyword evidence="2" id="KW-0472">Membrane</keyword>
<evidence type="ECO:0000256" key="1">
    <source>
        <dbReference type="SAM" id="MobiDB-lite"/>
    </source>
</evidence>
<evidence type="ECO:0000313" key="4">
    <source>
        <dbReference type="EMBL" id="KAF7789023.1"/>
    </source>
</evidence>
<feature type="compositionally biased region" description="Basic and acidic residues" evidence="1">
    <location>
        <begin position="1058"/>
        <end position="1072"/>
    </location>
</feature>
<dbReference type="AlphaFoldDB" id="A0A8T0CE83"/>
<sequence>MKKNDFSGQSVPFYKKAITYLNIFMLLGQMSLPTLAYAYNAFDKLDAAQVLNNSPAFTKTSDSKSETQYVKSEHIVEQVRAQTAQTIAGFHKTLLKNRKYALPAPQEIPIISDAGKIIYTHYPLAKQVGDRFVQTRLIRSQIYAELDRSMISPAYADETDQIVQLYQNAYELAGKANVTFGEKISASVYASFGKDFIWPEFREINSEQVLTPVVHLSASTLETRSVNGHLVEFTGNDVNFRDITVNSGTLRTGKNTYLRTARDLTVNPGAQVASDGDLNLFVGGTLRNHSGNLSAAQNVQIIAGQYEQKTLVHRFSNRYEQGTRFGQIASVNGENISIYSMGDLVVEGGTIDGNNISLRADGNIRLLSQQTSYVNNAPVGNYDHTSSEIEHLTTKLTAKDSIYLMASGAIELKAAELHADQGVIDILALQGVFILNEFNESQSTKSGKWGKTTEEEQEFQTIAIRSALEAGKGVRIASEFGDITLQATQITSGTGTSIDARNGRVNLLLAKEQDHYFYNKVKKGTWKIKTETKQDTVDTAVYNQIIGGVKVNATHGITLELGQYEGEDVSTIISSFAGSSTLGWMNQLYENNDANSSNNLSIVTTELTKLHIDKKTSTLSPAAMAIVAIAVSVAMGPAGAGWIGTEGAIAAAFESAAMGSAMSAAAVTLTTQAATSLAGGNSVGDTLETMMSSDSLKSLAIAMATAGMLSGLDDLQFFGKVDPNAQFLSSDTLISIGNQATEAIVTATVRAGISAAINGGSFDGFKQDFITNLKTHAISSLGEGMAKEIGDLVENGKINQAVRYLSHAALGCAIGAATAEVSDSAGSGIACASGAGGAVIGEVIADSFNSQQDYDGKKAALDQELEALGLDINNFDNLTPSEKLKLVNSTSVVEQFEALQRIKAQGVDLAKLGAGLSAFIAGGEVNIAADAGENAAQNNAFWFVLQIGYGLYKAYELYQTVESIAALGVELKNAKDDAERNQILLRAATNLGVEIVVGKTASATFGVLIKKARDSGLLPDDALDEAAAIYNRMTEGKLKDYKPGQGQGRKTNPGPEVDNDRHNFPENYEKLPDGTFKGPGGGIFTDSGYTSENGFPIFQRTSGGYFYIGSDGKQVRVNSPREHGDFHKVDDVWAPGVKPIQRGRQIQDSVFKNEYEAYGWGNTDEYRIWSDKEGRYVDAKGRNFPLIDFHRGDEVVSLKSINTNGSDWIRRTEAHIDDLSKRGIIGSSGNPVPKDNRILDIRVQPGGLSQVRGLVTYGESLGIKVIVKEFTGK</sequence>
<dbReference type="Pfam" id="PF13332">
    <property type="entry name" value="Fil_haemagg_2"/>
    <property type="match status" value="1"/>
</dbReference>
<gene>
    <name evidence="4" type="primary">fhaB</name>
    <name evidence="4" type="ORF">PRUB_a2156</name>
</gene>
<keyword evidence="2" id="KW-1133">Transmembrane helix</keyword>